<organism evidence="4 5">
    <name type="scientific">Pyrrhoderma noxium</name>
    <dbReference type="NCBI Taxonomy" id="2282107"/>
    <lineage>
        <taxon>Eukaryota</taxon>
        <taxon>Fungi</taxon>
        <taxon>Dikarya</taxon>
        <taxon>Basidiomycota</taxon>
        <taxon>Agaricomycotina</taxon>
        <taxon>Agaricomycetes</taxon>
        <taxon>Hymenochaetales</taxon>
        <taxon>Hymenochaetaceae</taxon>
        <taxon>Pyrrhoderma</taxon>
    </lineage>
</organism>
<evidence type="ECO:0000259" key="3">
    <source>
        <dbReference type="Pfam" id="PF24883"/>
    </source>
</evidence>
<dbReference type="AlphaFoldDB" id="A0A286UPG1"/>
<dbReference type="InterPro" id="IPR056884">
    <property type="entry name" value="NPHP3-like_N"/>
</dbReference>
<evidence type="ECO:0000256" key="1">
    <source>
        <dbReference type="ARBA" id="ARBA00022737"/>
    </source>
</evidence>
<accession>A0A286UPG1</accession>
<keyword evidence="5" id="KW-1185">Reference proteome</keyword>
<name>A0A286UPG1_9AGAM</name>
<feature type="region of interest" description="Disordered" evidence="2">
    <location>
        <begin position="51"/>
        <end position="75"/>
    </location>
</feature>
<proteinExistence type="predicted"/>
<feature type="domain" description="Nephrocystin 3-like N-terminal" evidence="3">
    <location>
        <begin position="276"/>
        <end position="341"/>
    </location>
</feature>
<dbReference type="SUPFAM" id="SSF52540">
    <property type="entry name" value="P-loop containing nucleoside triphosphate hydrolases"/>
    <property type="match status" value="1"/>
</dbReference>
<comment type="caution">
    <text evidence="4">The sequence shown here is derived from an EMBL/GenBank/DDBJ whole genome shotgun (WGS) entry which is preliminary data.</text>
</comment>
<evidence type="ECO:0000313" key="4">
    <source>
        <dbReference type="EMBL" id="PAV21462.1"/>
    </source>
</evidence>
<evidence type="ECO:0000256" key="2">
    <source>
        <dbReference type="SAM" id="MobiDB-lite"/>
    </source>
</evidence>
<dbReference type="Proteomes" id="UP000217199">
    <property type="component" value="Unassembled WGS sequence"/>
</dbReference>
<dbReference type="InParanoid" id="A0A286UPG1"/>
<protein>
    <submittedName>
        <fullName evidence="4">WD domain-containing</fullName>
    </submittedName>
</protein>
<dbReference type="InterPro" id="IPR027417">
    <property type="entry name" value="P-loop_NTPase"/>
</dbReference>
<evidence type="ECO:0000313" key="5">
    <source>
        <dbReference type="Proteomes" id="UP000217199"/>
    </source>
</evidence>
<keyword evidence="1" id="KW-0677">Repeat</keyword>
<gene>
    <name evidence="4" type="ORF">PNOK_0408900</name>
</gene>
<sequence>MFTTKPKASQPKYCTLRVTMKKSLLEGESNKNPPKISVEAKLLLSLYLKDSPKDSPNDTQKVTQKAKPKDTIKDTPNDTLYELKAEMKGLELIIPLGILTENTFVNIRNNDKSFYFCVVDLVKLKVKGKSLMTGLNVDIDIDIHKSTAEESAVLLSTNLLSNNNVTYLLHDVPKQLLDDDISDKSILKDCGLCFEMINLRRPLDDSASAAGTILKIALHLYELYEKGVIVSEEESDELLESCKSFYMIRYLRYLSKKWPRSQRTTLIPNGPMCLEGTCNGLLQEIEKWANNIRLDNVYLLLGTSGTGKSTIVRTIAEKFRKEGRLASYQLFQNLKDNSKDIELGINIDLAKTCHFPQDFYARSYALRLGNGSISSFGKLIPKPLPAGSKEETYLIGLRQGTTLSTRKSSFSYHR</sequence>
<dbReference type="Pfam" id="PF24883">
    <property type="entry name" value="NPHP3_N"/>
    <property type="match status" value="1"/>
</dbReference>
<dbReference type="OrthoDB" id="3027122at2759"/>
<reference evidence="4 5" key="1">
    <citation type="journal article" date="2017" name="Mol. Ecol.">
        <title>Comparative and population genomic landscape of Phellinus noxius: A hypervariable fungus causing root rot in trees.</title>
        <authorList>
            <person name="Chung C.L."/>
            <person name="Lee T.J."/>
            <person name="Akiba M."/>
            <person name="Lee H.H."/>
            <person name="Kuo T.H."/>
            <person name="Liu D."/>
            <person name="Ke H.M."/>
            <person name="Yokoi T."/>
            <person name="Roa M.B."/>
            <person name="Lu M.J."/>
            <person name="Chang Y.Y."/>
            <person name="Ann P.J."/>
            <person name="Tsai J.N."/>
            <person name="Chen C.Y."/>
            <person name="Tzean S.S."/>
            <person name="Ota Y."/>
            <person name="Hattori T."/>
            <person name="Sahashi N."/>
            <person name="Liou R.F."/>
            <person name="Kikuchi T."/>
            <person name="Tsai I.J."/>
        </authorList>
    </citation>
    <scope>NUCLEOTIDE SEQUENCE [LARGE SCALE GENOMIC DNA]</scope>
    <source>
        <strain evidence="4 5">FFPRI411160</strain>
    </source>
</reference>
<dbReference type="EMBL" id="NBII01000003">
    <property type="protein sequence ID" value="PAV21462.1"/>
    <property type="molecule type" value="Genomic_DNA"/>
</dbReference>